<dbReference type="Proteomes" id="UP000245942">
    <property type="component" value="Unassembled WGS sequence"/>
</dbReference>
<dbReference type="SUPFAM" id="SSF48452">
    <property type="entry name" value="TPR-like"/>
    <property type="match status" value="3"/>
</dbReference>
<accession>A0A316U1N4</accession>
<feature type="repeat" description="TPR" evidence="3">
    <location>
        <begin position="746"/>
        <end position="779"/>
    </location>
</feature>
<dbReference type="GeneID" id="37015082"/>
<dbReference type="GO" id="GO:0006401">
    <property type="term" value="P:RNA catabolic process"/>
    <property type="evidence" value="ECO:0007669"/>
    <property type="project" value="InterPro"/>
</dbReference>
<gene>
    <name evidence="4" type="ORF">BCV69DRAFT_285320</name>
</gene>
<dbReference type="AlphaFoldDB" id="A0A316U1N4"/>
<keyword evidence="5" id="KW-1185">Reference proteome</keyword>
<protein>
    <submittedName>
        <fullName evidence="4">TPR-like protein</fullName>
    </submittedName>
</protein>
<dbReference type="PROSITE" id="PS50005">
    <property type="entry name" value="TPR"/>
    <property type="match status" value="3"/>
</dbReference>
<evidence type="ECO:0000313" key="5">
    <source>
        <dbReference type="Proteomes" id="UP000245942"/>
    </source>
</evidence>
<dbReference type="GO" id="GO:0055087">
    <property type="term" value="C:Ski complex"/>
    <property type="evidence" value="ECO:0007669"/>
    <property type="project" value="InterPro"/>
</dbReference>
<reference evidence="4 5" key="1">
    <citation type="journal article" date="2018" name="Mol. Biol. Evol.">
        <title>Broad Genomic Sampling Reveals a Smut Pathogenic Ancestry of the Fungal Clade Ustilaginomycotina.</title>
        <authorList>
            <person name="Kijpornyongpan T."/>
            <person name="Mondo S.J."/>
            <person name="Barry K."/>
            <person name="Sandor L."/>
            <person name="Lee J."/>
            <person name="Lipzen A."/>
            <person name="Pangilinan J."/>
            <person name="LaButti K."/>
            <person name="Hainaut M."/>
            <person name="Henrissat B."/>
            <person name="Grigoriev I.V."/>
            <person name="Spatafora J.W."/>
            <person name="Aime M.C."/>
        </authorList>
    </citation>
    <scope>NUCLEOTIDE SEQUENCE [LARGE SCALE GENOMIC DNA]</scope>
    <source>
        <strain evidence="4 5">MCA 4718</strain>
    </source>
</reference>
<dbReference type="Gene3D" id="1.25.40.10">
    <property type="entry name" value="Tetratricopeptide repeat domain"/>
    <property type="match status" value="3"/>
</dbReference>
<dbReference type="Pfam" id="PF13181">
    <property type="entry name" value="TPR_8"/>
    <property type="match status" value="2"/>
</dbReference>
<dbReference type="SMART" id="SM00028">
    <property type="entry name" value="TPR"/>
    <property type="match status" value="7"/>
</dbReference>
<evidence type="ECO:0000256" key="1">
    <source>
        <dbReference type="ARBA" id="ARBA00022737"/>
    </source>
</evidence>
<evidence type="ECO:0000313" key="4">
    <source>
        <dbReference type="EMBL" id="PWN18353.1"/>
    </source>
</evidence>
<dbReference type="STRING" id="1684307.A0A316U1N4"/>
<dbReference type="InterPro" id="IPR019734">
    <property type="entry name" value="TPR_rpt"/>
</dbReference>
<keyword evidence="2 3" id="KW-0802">TPR repeat</keyword>
<organism evidence="4 5">
    <name type="scientific">Pseudomicrostroma glucosiphilum</name>
    <dbReference type="NCBI Taxonomy" id="1684307"/>
    <lineage>
        <taxon>Eukaryota</taxon>
        <taxon>Fungi</taxon>
        <taxon>Dikarya</taxon>
        <taxon>Basidiomycota</taxon>
        <taxon>Ustilaginomycotina</taxon>
        <taxon>Exobasidiomycetes</taxon>
        <taxon>Microstromatales</taxon>
        <taxon>Microstromatales incertae sedis</taxon>
        <taxon>Pseudomicrostroma</taxon>
    </lineage>
</organism>
<evidence type="ECO:0000256" key="2">
    <source>
        <dbReference type="ARBA" id="ARBA00022803"/>
    </source>
</evidence>
<sequence length="1246" mass="137335">MSSAYAKAKLKESRDAIQRKDWSAAREAAESVLESEADNYNATVFLALALLNEEQHAKAEETYLKAIELQPTQPLAIQGLQKLYEQRQDWAKLVELLRKQADVHLANGDATKCGECVQRIIEIQKSEGARSQRADALSLALPTSKYYDLLRTLPEPEPTAPLSTTTFEIQMAIHLESLRTTKEVIELLEYIEQDTVDKEVEKKRMRIEGAGKTRDVLRNEAGVPVWSQSTLPLRYEEILAHPDASDQDRRDAEAKLLRYLHRLLLALPARQAPSQGPTGTAAVATRTSDAEGEAMALKAQCRDRLAEMCRGMVLVGVPDELAWTIHLEWQDIASLDQLPLHHLRSFMHHFPRSGMSMAFRALLLLVRDEQFLREAEEARKVADIDHGVVDDDPLVQVAGALESRPDSLLVGRIAARLHLLDHDFVTVSDIASNALKVLSNLQQDAAVSLPDTERDLTGVRAIALSRSARSQDHVMSMRLLDLVLEHGEDAEILLARGSLESHAGRWESAKSLFARCKDWCLSHTTASDAEKLLRLHRDPVTQARAEVAWCNVQLNDLESADDELSHVIEAMDNDPEQAFGDEDRARAWHRWGVCALRLAQKNGSAFTLAFERYITSLKRSPSFAPTFSALGEYYETYQDPLDSVRSTKCYQKAFELDSTQSIAAFKLASHYATEREWDLVAMIAKRVVDGEGGAAALGGQTAAMRKHKTSNVWAWKAIGSVRLQKGDPEDAITPLQVALRSSADDAVTWQRLGEAYARTGRYAAALKAFDRAYVLDNASWQSQYSIADVKRELGDYDEAIEILLEIGASRPTESGVTIATAETFLLKGRQEAQTGYTARALQSFETSLSECTRSLKSEPQMRSPWKVVADICSELSKMASLEVVGPLLTGCLRPLISIAAEQNVDADLPSINAVDAAAVIASYDNAEEHAYAVPLALSSCYVNKLRVILSASDDHQIGPAWADLAISLSRLAGLQEDQLPASQAISSVKAALNHEPANPTFWLALGNFTFDSSLKVSQHAYIRAIENSVNDATPWSALGLLYLHHGDPELARQCFVQSQTLDPDYAPPWIGQAMESEDSSRATELYGHAVELSEGSFAEADYGFALHALTEKRHDELPSASFALSTQISRHPYDETVLHLSGLVAERLGQQCLSSTRIEAAASLLESVFEQNESPEVATKFAIAQSNLGRVRVLGGDSEGAKQNCETALSLLEVDDDIDLSAVSGEDDISRAIRNAQKMAEVDDHM</sequence>
<dbReference type="PANTHER" id="PTHR15704:SF7">
    <property type="entry name" value="SUPERKILLER COMPLEX PROTEIN 3"/>
    <property type="match status" value="1"/>
</dbReference>
<dbReference type="InterPro" id="IPR011990">
    <property type="entry name" value="TPR-like_helical_dom_sf"/>
</dbReference>
<name>A0A316U1N4_9BASI</name>
<dbReference type="RefSeq" id="XP_025345513.1">
    <property type="nucleotide sequence ID" value="XM_025493348.1"/>
</dbReference>
<dbReference type="Pfam" id="PF13432">
    <property type="entry name" value="TPR_16"/>
    <property type="match status" value="2"/>
</dbReference>
<dbReference type="InterPro" id="IPR039226">
    <property type="entry name" value="Ski3/TTC37"/>
</dbReference>
<proteinExistence type="predicted"/>
<keyword evidence="1" id="KW-0677">Repeat</keyword>
<evidence type="ECO:0000256" key="3">
    <source>
        <dbReference type="PROSITE-ProRule" id="PRU00339"/>
    </source>
</evidence>
<dbReference type="EMBL" id="KZ819337">
    <property type="protein sequence ID" value="PWN18353.1"/>
    <property type="molecule type" value="Genomic_DNA"/>
</dbReference>
<dbReference type="OrthoDB" id="421075at2759"/>
<feature type="repeat" description="TPR" evidence="3">
    <location>
        <begin position="40"/>
        <end position="73"/>
    </location>
</feature>
<dbReference type="PANTHER" id="PTHR15704">
    <property type="entry name" value="SUPERKILLER 3 PROTEIN-RELATED"/>
    <property type="match status" value="1"/>
</dbReference>
<feature type="repeat" description="TPR" evidence="3">
    <location>
        <begin position="1032"/>
        <end position="1065"/>
    </location>
</feature>